<sequence>MTDLTYCYLHMTDANIETLDTLDSIEYIDGQLSDEELEIPEHMVPPNPDDGDVLPSEVHPSYPYGNPFSLNHPASLPRRPYDPTSRTLYEDMDYNGTGDVNAALRWKDLALDRLLPVDEVSQEQERAANARKMASGTTAQNTGPQPPPPQNAPEQEGDEGDDDDFHGSDEEIEDDGDNDELEGDSILEPSFEEDDEDPEEY</sequence>
<gene>
    <name evidence="2" type="ORF">SISNIDRAFT_465476</name>
</gene>
<feature type="compositionally biased region" description="Acidic residues" evidence="1">
    <location>
        <begin position="155"/>
        <end position="201"/>
    </location>
</feature>
<proteinExistence type="predicted"/>
<dbReference type="Proteomes" id="UP000076722">
    <property type="component" value="Unassembled WGS sequence"/>
</dbReference>
<evidence type="ECO:0000313" key="3">
    <source>
        <dbReference type="Proteomes" id="UP000076722"/>
    </source>
</evidence>
<feature type="region of interest" description="Disordered" evidence="1">
    <location>
        <begin position="121"/>
        <end position="201"/>
    </location>
</feature>
<dbReference type="OrthoDB" id="2351920at2759"/>
<dbReference type="STRING" id="1314777.A0A164VZE6"/>
<evidence type="ECO:0000313" key="2">
    <source>
        <dbReference type="EMBL" id="KZS94611.1"/>
    </source>
</evidence>
<accession>A0A164VZE6</accession>
<organism evidence="2 3">
    <name type="scientific">Sistotremastrum niveocremeum HHB9708</name>
    <dbReference type="NCBI Taxonomy" id="1314777"/>
    <lineage>
        <taxon>Eukaryota</taxon>
        <taxon>Fungi</taxon>
        <taxon>Dikarya</taxon>
        <taxon>Basidiomycota</taxon>
        <taxon>Agaricomycotina</taxon>
        <taxon>Agaricomycetes</taxon>
        <taxon>Sistotremastrales</taxon>
        <taxon>Sistotremastraceae</taxon>
        <taxon>Sertulicium</taxon>
        <taxon>Sertulicium niveocremeum</taxon>
    </lineage>
</organism>
<keyword evidence="3" id="KW-1185">Reference proteome</keyword>
<evidence type="ECO:0000256" key="1">
    <source>
        <dbReference type="SAM" id="MobiDB-lite"/>
    </source>
</evidence>
<reference evidence="2 3" key="1">
    <citation type="journal article" date="2016" name="Mol. Biol. Evol.">
        <title>Comparative Genomics of Early-Diverging Mushroom-Forming Fungi Provides Insights into the Origins of Lignocellulose Decay Capabilities.</title>
        <authorList>
            <person name="Nagy L.G."/>
            <person name="Riley R."/>
            <person name="Tritt A."/>
            <person name="Adam C."/>
            <person name="Daum C."/>
            <person name="Floudas D."/>
            <person name="Sun H."/>
            <person name="Yadav J.S."/>
            <person name="Pangilinan J."/>
            <person name="Larsson K.H."/>
            <person name="Matsuura K."/>
            <person name="Barry K."/>
            <person name="Labutti K."/>
            <person name="Kuo R."/>
            <person name="Ohm R.A."/>
            <person name="Bhattacharya S.S."/>
            <person name="Shirouzu T."/>
            <person name="Yoshinaga Y."/>
            <person name="Martin F.M."/>
            <person name="Grigoriev I.V."/>
            <person name="Hibbett D.S."/>
        </authorList>
    </citation>
    <scope>NUCLEOTIDE SEQUENCE [LARGE SCALE GENOMIC DNA]</scope>
    <source>
        <strain evidence="2 3">HHB9708</strain>
    </source>
</reference>
<dbReference type="AlphaFoldDB" id="A0A164VZE6"/>
<dbReference type="EMBL" id="KV419404">
    <property type="protein sequence ID" value="KZS94611.1"/>
    <property type="molecule type" value="Genomic_DNA"/>
</dbReference>
<name>A0A164VZE6_9AGAM</name>
<protein>
    <submittedName>
        <fullName evidence="2">Uncharacterized protein</fullName>
    </submittedName>
</protein>